<feature type="region of interest" description="Disordered" evidence="1">
    <location>
        <begin position="318"/>
        <end position="379"/>
    </location>
</feature>
<dbReference type="AlphaFoldDB" id="A0A6H5HI26"/>
<protein>
    <submittedName>
        <fullName evidence="2">Uncharacterized protein</fullName>
    </submittedName>
</protein>
<organism evidence="2 3">
    <name type="scientific">Nesidiocoris tenuis</name>
    <dbReference type="NCBI Taxonomy" id="355587"/>
    <lineage>
        <taxon>Eukaryota</taxon>
        <taxon>Metazoa</taxon>
        <taxon>Ecdysozoa</taxon>
        <taxon>Arthropoda</taxon>
        <taxon>Hexapoda</taxon>
        <taxon>Insecta</taxon>
        <taxon>Pterygota</taxon>
        <taxon>Neoptera</taxon>
        <taxon>Paraneoptera</taxon>
        <taxon>Hemiptera</taxon>
        <taxon>Heteroptera</taxon>
        <taxon>Panheteroptera</taxon>
        <taxon>Cimicomorpha</taxon>
        <taxon>Miridae</taxon>
        <taxon>Dicyphina</taxon>
        <taxon>Nesidiocoris</taxon>
    </lineage>
</organism>
<reference evidence="2 3" key="1">
    <citation type="submission" date="2020-02" db="EMBL/GenBank/DDBJ databases">
        <authorList>
            <person name="Ferguson B K."/>
        </authorList>
    </citation>
    <scope>NUCLEOTIDE SEQUENCE [LARGE SCALE GENOMIC DNA]</scope>
</reference>
<dbReference type="Proteomes" id="UP000479000">
    <property type="component" value="Unassembled WGS sequence"/>
</dbReference>
<sequence length="379" mass="43052">MLAYNFAREFRKNVTVQKFCEFCDRYLRSGMIGKNLKCFSDRSILLFTIAKVRSDHFPWTSTRFCSIVELYTIYDESRLLLHELSAKRRCCTGQDVCTGYGIFRQNNTFCSQKPQREIERKGNVYKERRIYKGGDANGTTWILGQDEDGIANVSKKKEILSSLRCLAIIGGHCATSSPPDRKKRKINLKLKPILELELKLKLVLERRYTPYSRSIGRRHESHCPDSVSMGIGHTMTTGSTHITARKYRMAKQLYTMNPAREAKDVASRSGRHRQEDASDLPIVPGLHMPVRINACPCDDVCLLCVCWTTPPTISNRLSMETAKQRELPVGLARPNTTTDRQIHDKGPSSTSKSDQSISRVNQAETDTQSAFHAQLSLTH</sequence>
<gene>
    <name evidence="2" type="ORF">NTEN_LOCUS21714</name>
</gene>
<name>A0A6H5HI26_9HEMI</name>
<evidence type="ECO:0000313" key="2">
    <source>
        <dbReference type="EMBL" id="CAB0017765.1"/>
    </source>
</evidence>
<accession>A0A6H5HI26</accession>
<evidence type="ECO:0000256" key="1">
    <source>
        <dbReference type="SAM" id="MobiDB-lite"/>
    </source>
</evidence>
<dbReference type="EMBL" id="CADCXU010031941">
    <property type="protein sequence ID" value="CAB0017765.1"/>
    <property type="molecule type" value="Genomic_DNA"/>
</dbReference>
<proteinExistence type="predicted"/>
<feature type="compositionally biased region" description="Polar residues" evidence="1">
    <location>
        <begin position="347"/>
        <end position="379"/>
    </location>
</feature>
<evidence type="ECO:0000313" key="3">
    <source>
        <dbReference type="Proteomes" id="UP000479000"/>
    </source>
</evidence>
<keyword evidence="3" id="KW-1185">Reference proteome</keyword>